<dbReference type="InterPro" id="IPR008565">
    <property type="entry name" value="TtsA-like_GH18_dom"/>
</dbReference>
<evidence type="ECO:0000259" key="2">
    <source>
        <dbReference type="Pfam" id="PF09374"/>
    </source>
</evidence>
<accession>A0A6N1WZ70</accession>
<feature type="domain" description="TtsA-like Glycoside hydrolase family 108" evidence="1">
    <location>
        <begin position="11"/>
        <end position="92"/>
    </location>
</feature>
<gene>
    <name evidence="3" type="ORF">HUK68_05420</name>
</gene>
<dbReference type="KEGG" id="aant:HUK68_05420"/>
<evidence type="ECO:0000313" key="3">
    <source>
        <dbReference type="EMBL" id="QKV52391.1"/>
    </source>
</evidence>
<dbReference type="SUPFAM" id="SSF53955">
    <property type="entry name" value="Lysozyme-like"/>
    <property type="match status" value="1"/>
</dbReference>
<dbReference type="RefSeq" id="WP_175503272.1">
    <property type="nucleotide sequence ID" value="NZ_CP054840.1"/>
</dbReference>
<dbReference type="Proteomes" id="UP000509579">
    <property type="component" value="Chromosome"/>
</dbReference>
<dbReference type="Pfam" id="PF09374">
    <property type="entry name" value="PG_binding_3"/>
    <property type="match status" value="1"/>
</dbReference>
<dbReference type="AlphaFoldDB" id="A0A6N1WZ70"/>
<dbReference type="EMBL" id="CP054840">
    <property type="protein sequence ID" value="QKV52391.1"/>
    <property type="molecule type" value="Genomic_DNA"/>
</dbReference>
<evidence type="ECO:0000313" key="4">
    <source>
        <dbReference type="Proteomes" id="UP000509579"/>
    </source>
</evidence>
<dbReference type="InterPro" id="IPR023346">
    <property type="entry name" value="Lysozyme-like_dom_sf"/>
</dbReference>
<keyword evidence="4" id="KW-1185">Reference proteome</keyword>
<proteinExistence type="predicted"/>
<protein>
    <submittedName>
        <fullName evidence="3">Uncharacterized protein</fullName>
    </submittedName>
</protein>
<dbReference type="CDD" id="cd13926">
    <property type="entry name" value="N-acetylmuramidase_GH108"/>
    <property type="match status" value="1"/>
</dbReference>
<dbReference type="Pfam" id="PF05838">
    <property type="entry name" value="Glyco_hydro_108"/>
    <property type="match status" value="1"/>
</dbReference>
<dbReference type="Gene3D" id="1.20.141.10">
    <property type="entry name" value="Chitosanase, subunit A, domain 1"/>
    <property type="match status" value="1"/>
</dbReference>
<reference evidence="3 4" key="1">
    <citation type="submission" date="2020-06" db="EMBL/GenBank/DDBJ databases">
        <title>Acidovorax antarctica sp. nov., isolated from Corinth ice sheet soil, Antarctic Fields Peninsula.</title>
        <authorList>
            <person name="Xu Q."/>
            <person name="Peng F."/>
        </authorList>
    </citation>
    <scope>NUCLEOTIDE SEQUENCE [LARGE SCALE GENOMIC DNA]</scope>
    <source>
        <strain evidence="3 4">16-35-5</strain>
    </source>
</reference>
<evidence type="ECO:0000259" key="1">
    <source>
        <dbReference type="Pfam" id="PF05838"/>
    </source>
</evidence>
<dbReference type="InterPro" id="IPR018537">
    <property type="entry name" value="Peptidoglycan-bd_3"/>
</dbReference>
<sequence length="193" mass="21667">MTAETIRYINDLIEREGGYVHDPQDSGGETNYGITVATARAYGYKGDMRDLPRETAQSIYIKRYWVEPGFHRVAQLYPGLADCMMDFGVLAGQSTAVRHLQRVLNVLNRNQADYADITADGRIGTLTLGALQAFLGKRGREGANVLFGMVASQQSNYLLELAERRPKDERFQYGWQLNRALGELLSDKQFLPA</sequence>
<name>A0A6N1WZ70_9BURK</name>
<organism evidence="3 4">
    <name type="scientific">Comamonas antarctica</name>
    <dbReference type="NCBI Taxonomy" id="2743470"/>
    <lineage>
        <taxon>Bacteria</taxon>
        <taxon>Pseudomonadati</taxon>
        <taxon>Pseudomonadota</taxon>
        <taxon>Betaproteobacteria</taxon>
        <taxon>Burkholderiales</taxon>
        <taxon>Comamonadaceae</taxon>
        <taxon>Comamonas</taxon>
    </lineage>
</organism>
<feature type="domain" description="Peptidoglycan binding" evidence="2">
    <location>
        <begin position="96"/>
        <end position="178"/>
    </location>
</feature>